<keyword evidence="1" id="KW-0675">Receptor</keyword>
<protein>
    <submittedName>
        <fullName evidence="1">SNAP receptor</fullName>
    </submittedName>
</protein>
<evidence type="ECO:0000313" key="2">
    <source>
        <dbReference type="Proteomes" id="UP001281147"/>
    </source>
</evidence>
<dbReference type="Proteomes" id="UP001281147">
    <property type="component" value="Unassembled WGS sequence"/>
</dbReference>
<keyword evidence="2" id="KW-1185">Reference proteome</keyword>
<dbReference type="EMBL" id="JAUTXU010000282">
    <property type="protein sequence ID" value="KAK3690661.1"/>
    <property type="molecule type" value="Genomic_DNA"/>
</dbReference>
<name>A0ACC3MFF0_9PEZI</name>
<proteinExistence type="predicted"/>
<comment type="caution">
    <text evidence="1">The sequence shown here is derived from an EMBL/GenBank/DDBJ whole genome shotgun (WGS) entry which is preliminary data.</text>
</comment>
<evidence type="ECO:0000313" key="1">
    <source>
        <dbReference type="EMBL" id="KAK3690661.1"/>
    </source>
</evidence>
<gene>
    <name evidence="1" type="primary">PEP12_2</name>
    <name evidence="1" type="ORF">LTR37_019029</name>
</gene>
<reference evidence="1" key="1">
    <citation type="submission" date="2023-07" db="EMBL/GenBank/DDBJ databases">
        <title>Black Yeasts Isolated from many extreme environments.</title>
        <authorList>
            <person name="Coleine C."/>
            <person name="Stajich J.E."/>
            <person name="Selbmann L."/>
        </authorList>
    </citation>
    <scope>NUCLEOTIDE SEQUENCE</scope>
    <source>
        <strain evidence="1">CCFEE 5714</strain>
    </source>
</reference>
<accession>A0ACC3MFF0</accession>
<sequence>MSFQDNPQLESQPTTWRRSDDPQYADDPEFTTYTTSLSDKLFSLTSNISRLSNQIALLGTRRETERVRERVQDLLQETGDGFKEIGEGLKKVQNWHDLGPSQKYTQGKLNQEFKASLTEFQGLQRLALEKQRAARTALEEEQSSSQSVTSPSQQQLQQQQQQPILADQSEVSFNETLITERESEIQQIESSVSELNELFRDVAHMVHEQGASLDIINQSRERKAERRRAERSAPGTTSTASESSKNPASRTTSADPGSSKDLLRRATQPQQEVIERGRSQSPSPVLTGIPNSRVRALHKWIDSHKFTAPSTEEMKFLNNEKFTLGDLKKAALHAYRVAAAAIDKNNDLRADTGQAFLRRRRLESFLDIKNGDNKPENIIPMKQLPDFFVQIGSQDSRFKRTITVLAKVFYTVNKENLQLEEEDEQVEDIIYWIDNTKHSSHMGNAESKHLNEKRYPHSVLKKAAIYVFEEGKEEMRSYYALREELGEQLGKTEAAGILAKMQTFEAMTSPRPVIDFWGLETVQLEGQTDMVLKKAVALMAKQLQAVKKAEEDLMSYL</sequence>
<organism evidence="1 2">
    <name type="scientific">Vermiconidia calcicola</name>
    <dbReference type="NCBI Taxonomy" id="1690605"/>
    <lineage>
        <taxon>Eukaryota</taxon>
        <taxon>Fungi</taxon>
        <taxon>Dikarya</taxon>
        <taxon>Ascomycota</taxon>
        <taxon>Pezizomycotina</taxon>
        <taxon>Dothideomycetes</taxon>
        <taxon>Dothideomycetidae</taxon>
        <taxon>Mycosphaerellales</taxon>
        <taxon>Extremaceae</taxon>
        <taxon>Vermiconidia</taxon>
    </lineage>
</organism>